<dbReference type="RefSeq" id="WP_135337378.1">
    <property type="nucleotide sequence ID" value="NZ_JBHLTX010000021.1"/>
</dbReference>
<protein>
    <submittedName>
        <fullName evidence="2">Uncharacterized protein</fullName>
    </submittedName>
</protein>
<feature type="compositionally biased region" description="Polar residues" evidence="1">
    <location>
        <begin position="139"/>
        <end position="161"/>
    </location>
</feature>
<feature type="region of interest" description="Disordered" evidence="1">
    <location>
        <begin position="120"/>
        <end position="161"/>
    </location>
</feature>
<sequence length="161" mass="16973">MGDGKTQFGKGFAKEVKTLKGFKSRIDDVLLKFADSPGAKKNLDSHGVPTTAFGSSSFNAAGILAGHVEKAHARLSELSQILGDQIEALGIAAVIAENNYEGVDAEQSARLKAIQERAERYYQGHRDNPAAVTPDNPICSPSDQGKSGESPATGNDTDGKE</sequence>
<evidence type="ECO:0000256" key="1">
    <source>
        <dbReference type="SAM" id="MobiDB-lite"/>
    </source>
</evidence>
<name>A0A4Z0HIE7_9ACTN</name>
<gene>
    <name evidence="2" type="ORF">E4099_03285</name>
</gene>
<reference evidence="2 3" key="1">
    <citation type="submission" date="2019-03" db="EMBL/GenBank/DDBJ databases">
        <authorList>
            <person name="Gonzalez-Pimentel J.L."/>
        </authorList>
    </citation>
    <scope>NUCLEOTIDE SEQUENCE [LARGE SCALE GENOMIC DNA]</scope>
    <source>
        <strain evidence="2 3">JCM 31289</strain>
    </source>
</reference>
<dbReference type="Proteomes" id="UP000297948">
    <property type="component" value="Unassembled WGS sequence"/>
</dbReference>
<dbReference type="EMBL" id="SRID01000015">
    <property type="protein sequence ID" value="TGB17589.1"/>
    <property type="molecule type" value="Genomic_DNA"/>
</dbReference>
<evidence type="ECO:0000313" key="3">
    <source>
        <dbReference type="Proteomes" id="UP000297948"/>
    </source>
</evidence>
<dbReference type="AlphaFoldDB" id="A0A4Z0HIE7"/>
<comment type="caution">
    <text evidence="2">The sequence shown here is derived from an EMBL/GenBank/DDBJ whole genome shotgun (WGS) entry which is preliminary data.</text>
</comment>
<organism evidence="2 3">
    <name type="scientific">Streptomyces palmae</name>
    <dbReference type="NCBI Taxonomy" id="1701085"/>
    <lineage>
        <taxon>Bacteria</taxon>
        <taxon>Bacillati</taxon>
        <taxon>Actinomycetota</taxon>
        <taxon>Actinomycetes</taxon>
        <taxon>Kitasatosporales</taxon>
        <taxon>Streptomycetaceae</taxon>
        <taxon>Streptomyces</taxon>
    </lineage>
</organism>
<keyword evidence="3" id="KW-1185">Reference proteome</keyword>
<dbReference type="OrthoDB" id="4296169at2"/>
<accession>A0A4Z0HIE7</accession>
<proteinExistence type="predicted"/>
<evidence type="ECO:0000313" key="2">
    <source>
        <dbReference type="EMBL" id="TGB17589.1"/>
    </source>
</evidence>